<reference evidence="8 9" key="1">
    <citation type="submission" date="2016-11" db="EMBL/GenBank/DDBJ databases">
        <authorList>
            <person name="Jaros S."/>
            <person name="Januszkiewicz K."/>
            <person name="Wedrychowicz H."/>
        </authorList>
    </citation>
    <scope>NUCLEOTIDE SEQUENCE [LARGE SCALE GENOMIC DNA]</scope>
    <source>
        <strain evidence="8 9">DSM 784</strain>
    </source>
</reference>
<dbReference type="InterPro" id="IPR016162">
    <property type="entry name" value="Ald_DH_N"/>
</dbReference>
<keyword evidence="4" id="KW-0520">NAD</keyword>
<comment type="similarity">
    <text evidence="1 6">Belongs to the aldehyde dehydrogenase family.</text>
</comment>
<evidence type="ECO:0000259" key="7">
    <source>
        <dbReference type="Pfam" id="PF00171"/>
    </source>
</evidence>
<sequence length="488" mass="52571">MPATLMYLILRLMEPVNKYSLHCYAAGNIIQGQDQLTIRSPYDQRVIGTLSTVKRADTLATIEAAFVQKPLMSHFERYQVLNKAQTLLGERKAEFGALISAESGLCIREAMYETGRAMDVLLFAAIAALQEPGQVFSCDVSPHGRARKIYTVQEPVALAVAITPFNHPLNQVAHKVAPALAAGTPVILKPSEKTPLTAIRFVELLYEAGLPPHMLSVLLGPTNEVAEVLVSDPRVSVVSFTGSVAVGKRIAQTAGYKKVILELGGNDPLIILEDADMELAVTLAAEGAFRNSGQRCTAVKRILVQESIHDEFVTNFIEKTKTYTCGDPAHPDTIVGTVIDEAAAIHLELLIEKAVAQGAQLLQGGTRQGALLQPAVLTQVPRHAEMVVQEAFGPLAPVMAVKDIEDAVTLANSTAYGLSSGIVTSNLQHAMYAIKHIKAGTVNINEVPGYRIEHSPFGGIKDSGLGIKEGVTEAMKTFSFTKTYSLPW</sequence>
<name>A0A1K1ND69_9BACT</name>
<accession>A0A1K1ND69</accession>
<protein>
    <submittedName>
        <fullName evidence="8">Aldehyde dehydrogenase (NAD+)</fullName>
    </submittedName>
</protein>
<dbReference type="InterPro" id="IPR016161">
    <property type="entry name" value="Ald_DH/histidinol_DH"/>
</dbReference>
<feature type="active site" description="Nucleophile" evidence="3">
    <location>
        <position position="296"/>
    </location>
</feature>
<dbReference type="EMBL" id="FPIZ01000003">
    <property type="protein sequence ID" value="SFW32326.1"/>
    <property type="molecule type" value="Genomic_DNA"/>
</dbReference>
<feature type="active site" evidence="5">
    <location>
        <position position="262"/>
    </location>
</feature>
<dbReference type="STRING" id="1004.SAMN05661012_01108"/>
<evidence type="ECO:0000256" key="2">
    <source>
        <dbReference type="ARBA" id="ARBA00023002"/>
    </source>
</evidence>
<dbReference type="Gene3D" id="3.40.605.10">
    <property type="entry name" value="Aldehyde Dehydrogenase, Chain A, domain 1"/>
    <property type="match status" value="1"/>
</dbReference>
<dbReference type="Pfam" id="PF00171">
    <property type="entry name" value="Aldedh"/>
    <property type="match status" value="1"/>
</dbReference>
<dbReference type="GO" id="GO:0008911">
    <property type="term" value="F:lactaldehyde dehydrogenase (NAD+) activity"/>
    <property type="evidence" value="ECO:0007669"/>
    <property type="project" value="TreeGrafter"/>
</dbReference>
<dbReference type="InterPro" id="IPR029510">
    <property type="entry name" value="Ald_DH_CS_GLU"/>
</dbReference>
<evidence type="ECO:0000313" key="8">
    <source>
        <dbReference type="EMBL" id="SFW32326.1"/>
    </source>
</evidence>
<evidence type="ECO:0000256" key="6">
    <source>
        <dbReference type="RuleBase" id="RU003345"/>
    </source>
</evidence>
<dbReference type="InterPro" id="IPR051020">
    <property type="entry name" value="ALDH-related_metabolic_enz"/>
</dbReference>
<proteinExistence type="inferred from homology"/>
<evidence type="ECO:0000256" key="4">
    <source>
        <dbReference type="PIRSR" id="PIRSR617656-3"/>
    </source>
</evidence>
<dbReference type="AlphaFoldDB" id="A0A1K1ND69"/>
<dbReference type="InterPro" id="IPR016163">
    <property type="entry name" value="Ald_DH_C"/>
</dbReference>
<dbReference type="CDD" id="cd07146">
    <property type="entry name" value="ALDH_PhpJ"/>
    <property type="match status" value="1"/>
</dbReference>
<feature type="active site" description="Proton donor/acceptor" evidence="3">
    <location>
        <position position="262"/>
    </location>
</feature>
<keyword evidence="2 6" id="KW-0560">Oxidoreductase</keyword>
<dbReference type="PANTHER" id="PTHR42991:SF1">
    <property type="entry name" value="ALDEHYDE DEHYDROGENASE"/>
    <property type="match status" value="1"/>
</dbReference>
<evidence type="ECO:0000256" key="3">
    <source>
        <dbReference type="PIRSR" id="PIRSR617656-1"/>
    </source>
</evidence>
<dbReference type="InterPro" id="IPR015590">
    <property type="entry name" value="Aldehyde_DH_dom"/>
</dbReference>
<dbReference type="OrthoDB" id="629320at2"/>
<dbReference type="Proteomes" id="UP000183788">
    <property type="component" value="Unassembled WGS sequence"/>
</dbReference>
<dbReference type="PROSITE" id="PS00070">
    <property type="entry name" value="ALDEHYDE_DEHYDR_CYS"/>
    <property type="match status" value="1"/>
</dbReference>
<gene>
    <name evidence="8" type="ORF">SAMN05661012_01108</name>
</gene>
<dbReference type="Gene3D" id="3.40.309.10">
    <property type="entry name" value="Aldehyde Dehydrogenase, Chain A, domain 2"/>
    <property type="match status" value="1"/>
</dbReference>
<dbReference type="InterPro" id="IPR017656">
    <property type="entry name" value="Put_phosphonoacetaldehyde_DH"/>
</dbReference>
<dbReference type="PROSITE" id="PS00687">
    <property type="entry name" value="ALDEHYDE_DEHYDR_GLU"/>
    <property type="match status" value="1"/>
</dbReference>
<dbReference type="PANTHER" id="PTHR42991">
    <property type="entry name" value="ALDEHYDE DEHYDROGENASE"/>
    <property type="match status" value="1"/>
</dbReference>
<dbReference type="InterPro" id="IPR016160">
    <property type="entry name" value="Ald_DH_CS_CYS"/>
</dbReference>
<evidence type="ECO:0000313" key="9">
    <source>
        <dbReference type="Proteomes" id="UP000183788"/>
    </source>
</evidence>
<feature type="binding site" evidence="4">
    <location>
        <begin position="189"/>
        <end position="192"/>
    </location>
    <ligand>
        <name>NAD(+)</name>
        <dbReference type="ChEBI" id="CHEBI:57540"/>
    </ligand>
</feature>
<organism evidence="8 9">
    <name type="scientific">Chitinophaga sancti</name>
    <dbReference type="NCBI Taxonomy" id="1004"/>
    <lineage>
        <taxon>Bacteria</taxon>
        <taxon>Pseudomonadati</taxon>
        <taxon>Bacteroidota</taxon>
        <taxon>Chitinophagia</taxon>
        <taxon>Chitinophagales</taxon>
        <taxon>Chitinophagaceae</taxon>
        <taxon>Chitinophaga</taxon>
    </lineage>
</organism>
<evidence type="ECO:0000256" key="5">
    <source>
        <dbReference type="PROSITE-ProRule" id="PRU10007"/>
    </source>
</evidence>
<dbReference type="SUPFAM" id="SSF53720">
    <property type="entry name" value="ALDH-like"/>
    <property type="match status" value="1"/>
</dbReference>
<evidence type="ECO:0000256" key="1">
    <source>
        <dbReference type="ARBA" id="ARBA00009986"/>
    </source>
</evidence>
<feature type="binding site" evidence="4">
    <location>
        <position position="243"/>
    </location>
    <ligand>
        <name>NAD(+)</name>
        <dbReference type="ChEBI" id="CHEBI:57540"/>
    </ligand>
</feature>
<feature type="domain" description="Aldehyde dehydrogenase" evidence="7">
    <location>
        <begin position="34"/>
        <end position="483"/>
    </location>
</feature>
<feature type="binding site" evidence="4">
    <location>
        <position position="390"/>
    </location>
    <ligand>
        <name>NAD(+)</name>
        <dbReference type="ChEBI" id="CHEBI:57540"/>
    </ligand>
</feature>
<feature type="binding site" evidence="4">
    <location>
        <begin position="163"/>
        <end position="165"/>
    </location>
    <ligand>
        <name>NAD(+)</name>
        <dbReference type="ChEBI" id="CHEBI:57540"/>
    </ligand>
</feature>